<feature type="non-terminal residue" evidence="1">
    <location>
        <position position="99"/>
    </location>
</feature>
<dbReference type="EMBL" id="MU118708">
    <property type="protein sequence ID" value="KAF9642082.1"/>
    <property type="molecule type" value="Genomic_DNA"/>
</dbReference>
<gene>
    <name evidence="1" type="ORF">BDM02DRAFT_3062225</name>
</gene>
<accession>A0ACB6YXV3</accession>
<dbReference type="Proteomes" id="UP000886501">
    <property type="component" value="Unassembled WGS sequence"/>
</dbReference>
<evidence type="ECO:0000313" key="1">
    <source>
        <dbReference type="EMBL" id="KAF9642082.1"/>
    </source>
</evidence>
<reference evidence="1" key="1">
    <citation type="submission" date="2019-10" db="EMBL/GenBank/DDBJ databases">
        <authorList>
            <consortium name="DOE Joint Genome Institute"/>
            <person name="Kuo A."/>
            <person name="Miyauchi S."/>
            <person name="Kiss E."/>
            <person name="Drula E."/>
            <person name="Kohler A."/>
            <person name="Sanchez-Garcia M."/>
            <person name="Andreopoulos B."/>
            <person name="Barry K.W."/>
            <person name="Bonito G."/>
            <person name="Buee M."/>
            <person name="Carver A."/>
            <person name="Chen C."/>
            <person name="Cichocki N."/>
            <person name="Clum A."/>
            <person name="Culley D."/>
            <person name="Crous P.W."/>
            <person name="Fauchery L."/>
            <person name="Girlanda M."/>
            <person name="Hayes R."/>
            <person name="Keri Z."/>
            <person name="Labutti K."/>
            <person name="Lipzen A."/>
            <person name="Lombard V."/>
            <person name="Magnuson J."/>
            <person name="Maillard F."/>
            <person name="Morin E."/>
            <person name="Murat C."/>
            <person name="Nolan M."/>
            <person name="Ohm R."/>
            <person name="Pangilinan J."/>
            <person name="Pereira M."/>
            <person name="Perotto S."/>
            <person name="Peter M."/>
            <person name="Riley R."/>
            <person name="Sitrit Y."/>
            <person name="Stielow B."/>
            <person name="Szollosi G."/>
            <person name="Zifcakova L."/>
            <person name="Stursova M."/>
            <person name="Spatafora J.W."/>
            <person name="Tedersoo L."/>
            <person name="Vaario L.-M."/>
            <person name="Yamada A."/>
            <person name="Yan M."/>
            <person name="Wang P."/>
            <person name="Xu J."/>
            <person name="Bruns T."/>
            <person name="Baldrian P."/>
            <person name="Vilgalys R."/>
            <person name="Henrissat B."/>
            <person name="Grigoriev I.V."/>
            <person name="Hibbett D."/>
            <person name="Nagy L.G."/>
            <person name="Martin F.M."/>
        </authorList>
    </citation>
    <scope>NUCLEOTIDE SEQUENCE</scope>
    <source>
        <strain evidence="1">P2</strain>
    </source>
</reference>
<name>A0ACB6YXV3_THEGA</name>
<proteinExistence type="predicted"/>
<keyword evidence="2" id="KW-1185">Reference proteome</keyword>
<feature type="non-terminal residue" evidence="1">
    <location>
        <position position="1"/>
    </location>
</feature>
<protein>
    <submittedName>
        <fullName evidence="1">Uncharacterized protein</fullName>
    </submittedName>
</protein>
<organism evidence="1 2">
    <name type="scientific">Thelephora ganbajun</name>
    <name type="common">Ganba fungus</name>
    <dbReference type="NCBI Taxonomy" id="370292"/>
    <lineage>
        <taxon>Eukaryota</taxon>
        <taxon>Fungi</taxon>
        <taxon>Dikarya</taxon>
        <taxon>Basidiomycota</taxon>
        <taxon>Agaricomycotina</taxon>
        <taxon>Agaricomycetes</taxon>
        <taxon>Thelephorales</taxon>
        <taxon>Thelephoraceae</taxon>
        <taxon>Thelephora</taxon>
    </lineage>
</organism>
<comment type="caution">
    <text evidence="1">The sequence shown here is derived from an EMBL/GenBank/DDBJ whole genome shotgun (WGS) entry which is preliminary data.</text>
</comment>
<evidence type="ECO:0000313" key="2">
    <source>
        <dbReference type="Proteomes" id="UP000886501"/>
    </source>
</evidence>
<sequence length="99" mass="10957">LLLTTIATFCTTQPPENSRILPYTKTIPYCFLMVAMSLTTGGLIVGSTAVFIVREASPVWFREVAMGSRRRVWVTMTVLSIPFITIGMSTLFFTLGGYP</sequence>
<reference evidence="1" key="2">
    <citation type="journal article" date="2020" name="Nat. Commun.">
        <title>Large-scale genome sequencing of mycorrhizal fungi provides insights into the early evolution of symbiotic traits.</title>
        <authorList>
            <person name="Miyauchi S."/>
            <person name="Kiss E."/>
            <person name="Kuo A."/>
            <person name="Drula E."/>
            <person name="Kohler A."/>
            <person name="Sanchez-Garcia M."/>
            <person name="Morin E."/>
            <person name="Andreopoulos B."/>
            <person name="Barry K.W."/>
            <person name="Bonito G."/>
            <person name="Buee M."/>
            <person name="Carver A."/>
            <person name="Chen C."/>
            <person name="Cichocki N."/>
            <person name="Clum A."/>
            <person name="Culley D."/>
            <person name="Crous P.W."/>
            <person name="Fauchery L."/>
            <person name="Girlanda M."/>
            <person name="Hayes R.D."/>
            <person name="Keri Z."/>
            <person name="LaButti K."/>
            <person name="Lipzen A."/>
            <person name="Lombard V."/>
            <person name="Magnuson J."/>
            <person name="Maillard F."/>
            <person name="Murat C."/>
            <person name="Nolan M."/>
            <person name="Ohm R.A."/>
            <person name="Pangilinan J."/>
            <person name="Pereira M.F."/>
            <person name="Perotto S."/>
            <person name="Peter M."/>
            <person name="Pfister S."/>
            <person name="Riley R."/>
            <person name="Sitrit Y."/>
            <person name="Stielow J.B."/>
            <person name="Szollosi G."/>
            <person name="Zifcakova L."/>
            <person name="Stursova M."/>
            <person name="Spatafora J.W."/>
            <person name="Tedersoo L."/>
            <person name="Vaario L.M."/>
            <person name="Yamada A."/>
            <person name="Yan M."/>
            <person name="Wang P."/>
            <person name="Xu J."/>
            <person name="Bruns T."/>
            <person name="Baldrian P."/>
            <person name="Vilgalys R."/>
            <person name="Dunand C."/>
            <person name="Henrissat B."/>
            <person name="Grigoriev I.V."/>
            <person name="Hibbett D."/>
            <person name="Nagy L.G."/>
            <person name="Martin F.M."/>
        </authorList>
    </citation>
    <scope>NUCLEOTIDE SEQUENCE</scope>
    <source>
        <strain evidence="1">P2</strain>
    </source>
</reference>